<dbReference type="AlphaFoldDB" id="A0A1F6M9Y1"/>
<feature type="transmembrane region" description="Helical" evidence="1">
    <location>
        <begin position="56"/>
        <end position="81"/>
    </location>
</feature>
<accession>A0A1F6M9Y1</accession>
<comment type="caution">
    <text evidence="2">The sequence shown here is derived from an EMBL/GenBank/DDBJ whole genome shotgun (WGS) entry which is preliminary data.</text>
</comment>
<reference evidence="2 3" key="1">
    <citation type="journal article" date="2016" name="Nat. Commun.">
        <title>Thousands of microbial genomes shed light on interconnected biogeochemical processes in an aquifer system.</title>
        <authorList>
            <person name="Anantharaman K."/>
            <person name="Brown C.T."/>
            <person name="Hug L.A."/>
            <person name="Sharon I."/>
            <person name="Castelle C.J."/>
            <person name="Probst A.J."/>
            <person name="Thomas B.C."/>
            <person name="Singh A."/>
            <person name="Wilkins M.J."/>
            <person name="Karaoz U."/>
            <person name="Brodie E.L."/>
            <person name="Williams K.H."/>
            <person name="Hubbard S.S."/>
            <person name="Banfield J.F."/>
        </authorList>
    </citation>
    <scope>NUCLEOTIDE SEQUENCE [LARGE SCALE GENOMIC DNA]</scope>
</reference>
<organism evidence="2 3">
    <name type="scientific">Candidatus Magasanikbacteria bacterium RIFCSPHIGHO2_02_FULL_45_10</name>
    <dbReference type="NCBI Taxonomy" id="1798679"/>
    <lineage>
        <taxon>Bacteria</taxon>
        <taxon>Candidatus Magasanikiibacteriota</taxon>
    </lineage>
</organism>
<name>A0A1F6M9Y1_9BACT</name>
<protein>
    <submittedName>
        <fullName evidence="2">Uncharacterized protein</fullName>
    </submittedName>
</protein>
<evidence type="ECO:0000256" key="1">
    <source>
        <dbReference type="SAM" id="Phobius"/>
    </source>
</evidence>
<feature type="transmembrane region" description="Helical" evidence="1">
    <location>
        <begin position="7"/>
        <end position="36"/>
    </location>
</feature>
<dbReference type="Proteomes" id="UP000176413">
    <property type="component" value="Unassembled WGS sequence"/>
</dbReference>
<dbReference type="EMBL" id="MFQA01000046">
    <property type="protein sequence ID" value="OGH68333.1"/>
    <property type="molecule type" value="Genomic_DNA"/>
</dbReference>
<keyword evidence="1" id="KW-0812">Transmembrane</keyword>
<proteinExistence type="predicted"/>
<sequence length="90" mass="9694">MTKKTKAVLLIVWPPVVFIAILLLFALSSFIIAASMLYEGTAHAGVFPAVVRMLRLVLGLLGLVTIIGGPISIIYGIYLLAKTEKPSQIK</sequence>
<gene>
    <name evidence="2" type="ORF">A3D53_03495</name>
</gene>
<evidence type="ECO:0000313" key="3">
    <source>
        <dbReference type="Proteomes" id="UP000176413"/>
    </source>
</evidence>
<evidence type="ECO:0000313" key="2">
    <source>
        <dbReference type="EMBL" id="OGH68333.1"/>
    </source>
</evidence>
<keyword evidence="1" id="KW-0472">Membrane</keyword>
<keyword evidence="1" id="KW-1133">Transmembrane helix</keyword>